<organism evidence="1 2">
    <name type="scientific">Ancylostoma caninum</name>
    <name type="common">Dog hookworm</name>
    <dbReference type="NCBI Taxonomy" id="29170"/>
    <lineage>
        <taxon>Eukaryota</taxon>
        <taxon>Metazoa</taxon>
        <taxon>Ecdysozoa</taxon>
        <taxon>Nematoda</taxon>
        <taxon>Chromadorea</taxon>
        <taxon>Rhabditida</taxon>
        <taxon>Rhabditina</taxon>
        <taxon>Rhabditomorpha</taxon>
        <taxon>Strongyloidea</taxon>
        <taxon>Ancylostomatidae</taxon>
        <taxon>Ancylostomatinae</taxon>
        <taxon>Ancylostoma</taxon>
    </lineage>
</organism>
<accession>A0A368GLR7</accession>
<keyword evidence="2" id="KW-1185">Reference proteome</keyword>
<dbReference type="Proteomes" id="UP000252519">
    <property type="component" value="Unassembled WGS sequence"/>
</dbReference>
<sequence length="78" mass="9031">MLPLHTLGNMVFRFIRTLLNNERVIQQLSESAPIRALARAIVRGGKTVEDKIQKLDVSSRIETFTKVYQEEYKKALKK</sequence>
<evidence type="ECO:0000313" key="1">
    <source>
        <dbReference type="EMBL" id="RCN43837.1"/>
    </source>
</evidence>
<protein>
    <submittedName>
        <fullName evidence="1">Uncharacterized protein</fullName>
    </submittedName>
</protein>
<gene>
    <name evidence="1" type="ORF">ANCCAN_10165</name>
</gene>
<dbReference type="EMBL" id="JOJR01000145">
    <property type="protein sequence ID" value="RCN43837.1"/>
    <property type="molecule type" value="Genomic_DNA"/>
</dbReference>
<name>A0A368GLR7_ANCCA</name>
<dbReference type="OrthoDB" id="5950777at2759"/>
<proteinExistence type="predicted"/>
<comment type="caution">
    <text evidence="1">The sequence shown here is derived from an EMBL/GenBank/DDBJ whole genome shotgun (WGS) entry which is preliminary data.</text>
</comment>
<evidence type="ECO:0000313" key="2">
    <source>
        <dbReference type="Proteomes" id="UP000252519"/>
    </source>
</evidence>
<dbReference type="AlphaFoldDB" id="A0A368GLR7"/>
<reference evidence="1 2" key="1">
    <citation type="submission" date="2014-10" db="EMBL/GenBank/DDBJ databases">
        <title>Draft genome of the hookworm Ancylostoma caninum.</title>
        <authorList>
            <person name="Mitreva M."/>
        </authorList>
    </citation>
    <scope>NUCLEOTIDE SEQUENCE [LARGE SCALE GENOMIC DNA]</scope>
    <source>
        <strain evidence="1 2">Baltimore</strain>
    </source>
</reference>